<keyword evidence="1" id="KW-0614">Plasmid</keyword>
<dbReference type="RefSeq" id="WP_101501209.1">
    <property type="nucleotide sequence ID" value="NZ_CP025585.1"/>
</dbReference>
<protein>
    <submittedName>
        <fullName evidence="1">Uncharacterized protein</fullName>
    </submittedName>
</protein>
<dbReference type="KEGG" id="paru:CYR75_15760"/>
<evidence type="ECO:0000313" key="2">
    <source>
        <dbReference type="Proteomes" id="UP000234882"/>
    </source>
</evidence>
<sequence>MQAAAEARGYPVARHLRDLVIAESARTDTSTAQALGQTLLICNTLLRDMRQKELRISPKHGDLLLAALDQLLTQLPRGRAD</sequence>
<evidence type="ECO:0000313" key="1">
    <source>
        <dbReference type="EMBL" id="AUM75874.1"/>
    </source>
</evidence>
<dbReference type="AlphaFoldDB" id="A0A2K9MJU8"/>
<reference evidence="1 2" key="1">
    <citation type="submission" date="2017-12" db="EMBL/GenBank/DDBJ databases">
        <title>Genomic analysis of Paracoccus sp. CBA4604.</title>
        <authorList>
            <person name="Roh S.W."/>
            <person name="Kim J.Y."/>
            <person name="Kim J.S."/>
        </authorList>
    </citation>
    <scope>NUCLEOTIDE SEQUENCE [LARGE SCALE GENOMIC DNA]</scope>
    <source>
        <strain evidence="1 2">CBA4604</strain>
        <plasmid evidence="2">pcba4604-02</plasmid>
    </source>
</reference>
<organism evidence="1 2">
    <name type="scientific">Paracoccus jeotgali</name>
    <dbReference type="NCBI Taxonomy" id="2065379"/>
    <lineage>
        <taxon>Bacteria</taxon>
        <taxon>Pseudomonadati</taxon>
        <taxon>Pseudomonadota</taxon>
        <taxon>Alphaproteobacteria</taxon>
        <taxon>Rhodobacterales</taxon>
        <taxon>Paracoccaceae</taxon>
        <taxon>Paracoccus</taxon>
    </lineage>
</organism>
<geneLocation type="plasmid" evidence="2">
    <name>pcba4604-02</name>
</geneLocation>
<proteinExistence type="predicted"/>
<dbReference type="Proteomes" id="UP000234882">
    <property type="component" value="Plasmid pCBA4604-02"/>
</dbReference>
<accession>A0A2K9MJU8</accession>
<dbReference type="EMBL" id="CP025585">
    <property type="protein sequence ID" value="AUM75874.1"/>
    <property type="molecule type" value="Genomic_DNA"/>
</dbReference>
<gene>
    <name evidence="1" type="ORF">CYR75_15760</name>
</gene>
<keyword evidence="2" id="KW-1185">Reference proteome</keyword>
<name>A0A2K9MJU8_9RHOB</name>